<dbReference type="CDD" id="cd00093">
    <property type="entry name" value="HTH_XRE"/>
    <property type="match status" value="1"/>
</dbReference>
<dbReference type="InterPro" id="IPR010982">
    <property type="entry name" value="Lambda_DNA-bd_dom_sf"/>
</dbReference>
<dbReference type="SUPFAM" id="SSF47413">
    <property type="entry name" value="lambda repressor-like DNA-binding domains"/>
    <property type="match status" value="1"/>
</dbReference>
<dbReference type="Proteomes" id="UP000058012">
    <property type="component" value="Unassembled WGS sequence"/>
</dbReference>
<dbReference type="PANTHER" id="PTHR34475:SF1">
    <property type="entry name" value="CYTOSKELETON PROTEIN RODZ"/>
    <property type="match status" value="1"/>
</dbReference>
<evidence type="ECO:0000259" key="3">
    <source>
        <dbReference type="SMART" id="SM00530"/>
    </source>
</evidence>
<dbReference type="InterPro" id="IPR001387">
    <property type="entry name" value="Cro/C1-type_HTH"/>
</dbReference>
<dbReference type="Pfam" id="PF13464">
    <property type="entry name" value="RodZ_C"/>
    <property type="match status" value="1"/>
</dbReference>
<dbReference type="Gene3D" id="1.10.260.40">
    <property type="entry name" value="lambda repressor-like DNA-binding domains"/>
    <property type="match status" value="1"/>
</dbReference>
<organism evidence="4 5">
    <name type="scientific">Novosphingobium fuchskuhlense</name>
    <dbReference type="NCBI Taxonomy" id="1117702"/>
    <lineage>
        <taxon>Bacteria</taxon>
        <taxon>Pseudomonadati</taxon>
        <taxon>Pseudomonadota</taxon>
        <taxon>Alphaproteobacteria</taxon>
        <taxon>Sphingomonadales</taxon>
        <taxon>Sphingomonadaceae</taxon>
        <taxon>Novosphingobium</taxon>
    </lineage>
</organism>
<gene>
    <name evidence="4" type="ORF">AQZ52_03240</name>
</gene>
<evidence type="ECO:0000256" key="1">
    <source>
        <dbReference type="SAM" id="MobiDB-lite"/>
    </source>
</evidence>
<dbReference type="InterPro" id="IPR025194">
    <property type="entry name" value="RodZ-like_C"/>
</dbReference>
<dbReference type="SMART" id="SM00530">
    <property type="entry name" value="HTH_XRE"/>
    <property type="match status" value="1"/>
</dbReference>
<protein>
    <recommendedName>
        <fullName evidence="3">HTH cro/C1-type domain-containing protein</fullName>
    </recommendedName>
</protein>
<sequence length="309" mass="33218">MMNDGSYAVTEDGERDMIVTDSTDGSDARVRLTADVGDYRPLSVAERLVEARRSLGLTNAEVAVRTRVTLRHIEALEAGDYSAMPGRPYAIGFARAYARAVGLPDTEIVCAVRSELEGTSPRPESGALNQFEVGDPAKTPSRLIGWLALLMVGALLAMGGIFWRSYYAPSVALPSLVPDRDQKAAQVIRNQQAAQPQMAVQPHAPSNGPVVFVAMEEGIWVKFYDDRGKQLMQKQLAKGESYTVPADASGPKLWTGRPDALSITVGGTSIPRLSDSEQVMKDVPVDAVSLRTRSLTVPSQAAPKPTPAP</sequence>
<name>A0A124JVI0_9SPHN</name>
<feature type="transmembrane region" description="Helical" evidence="2">
    <location>
        <begin position="143"/>
        <end position="163"/>
    </location>
</feature>
<keyword evidence="5" id="KW-1185">Reference proteome</keyword>
<evidence type="ECO:0000313" key="4">
    <source>
        <dbReference type="EMBL" id="KUR72304.1"/>
    </source>
</evidence>
<dbReference type="EMBL" id="LLZS01000003">
    <property type="protein sequence ID" value="KUR72304.1"/>
    <property type="molecule type" value="Genomic_DNA"/>
</dbReference>
<dbReference type="STRING" id="1117702.AQZ52_03240"/>
<evidence type="ECO:0000313" key="5">
    <source>
        <dbReference type="Proteomes" id="UP000058012"/>
    </source>
</evidence>
<dbReference type="Pfam" id="PF13413">
    <property type="entry name" value="HTH_25"/>
    <property type="match status" value="1"/>
</dbReference>
<keyword evidence="2" id="KW-0812">Transmembrane</keyword>
<dbReference type="AlphaFoldDB" id="A0A124JVI0"/>
<feature type="domain" description="HTH cro/C1-type" evidence="3">
    <location>
        <begin position="47"/>
        <end position="108"/>
    </location>
</feature>
<evidence type="ECO:0000256" key="2">
    <source>
        <dbReference type="SAM" id="Phobius"/>
    </source>
</evidence>
<proteinExistence type="predicted"/>
<comment type="caution">
    <text evidence="4">The sequence shown here is derived from an EMBL/GenBank/DDBJ whole genome shotgun (WGS) entry which is preliminary data.</text>
</comment>
<dbReference type="PANTHER" id="PTHR34475">
    <property type="match status" value="1"/>
</dbReference>
<accession>A0A124JVI0</accession>
<dbReference type="OrthoDB" id="9790252at2"/>
<keyword evidence="2" id="KW-0472">Membrane</keyword>
<feature type="region of interest" description="Disordered" evidence="1">
    <location>
        <begin position="1"/>
        <end position="24"/>
    </location>
</feature>
<keyword evidence="2" id="KW-1133">Transmembrane helix</keyword>
<dbReference type="InterPro" id="IPR050400">
    <property type="entry name" value="Bact_Cytoskel_RodZ"/>
</dbReference>
<reference evidence="4 5" key="1">
    <citation type="submission" date="2015-10" db="EMBL/GenBank/DDBJ databases">
        <title>Draft genome sequence of Novosphingobium fuchskuhlense DSM 25065 isolated from a surface water sample of the southwest basin of Lake Grosse Fuchskuhle.</title>
        <authorList>
            <person name="Ruckert C."/>
            <person name="Winkler A."/>
            <person name="Glaeser J."/>
            <person name="Grossart H.-P."/>
            <person name="Kalinowski J."/>
            <person name="Glaeser S."/>
        </authorList>
    </citation>
    <scope>NUCLEOTIDE SEQUENCE [LARGE SCALE GENOMIC DNA]</scope>
    <source>
        <strain evidence="4 5">FNE08-7</strain>
    </source>
</reference>
<dbReference type="GO" id="GO:0003677">
    <property type="term" value="F:DNA binding"/>
    <property type="evidence" value="ECO:0007669"/>
    <property type="project" value="InterPro"/>
</dbReference>